<keyword evidence="3" id="KW-1185">Reference proteome</keyword>
<evidence type="ECO:0000256" key="1">
    <source>
        <dbReference type="SAM" id="SignalP"/>
    </source>
</evidence>
<proteinExistence type="predicted"/>
<feature type="chain" id="PRO_5044784659" evidence="1">
    <location>
        <begin position="25"/>
        <end position="176"/>
    </location>
</feature>
<keyword evidence="1" id="KW-0732">Signal</keyword>
<evidence type="ECO:0000313" key="2">
    <source>
        <dbReference type="EMBL" id="KAK7461654.1"/>
    </source>
</evidence>
<feature type="signal peptide" evidence="1">
    <location>
        <begin position="1"/>
        <end position="24"/>
    </location>
</feature>
<organism evidence="2 3">
    <name type="scientific">Batillaria attramentaria</name>
    <dbReference type="NCBI Taxonomy" id="370345"/>
    <lineage>
        <taxon>Eukaryota</taxon>
        <taxon>Metazoa</taxon>
        <taxon>Spiralia</taxon>
        <taxon>Lophotrochozoa</taxon>
        <taxon>Mollusca</taxon>
        <taxon>Gastropoda</taxon>
        <taxon>Caenogastropoda</taxon>
        <taxon>Sorbeoconcha</taxon>
        <taxon>Cerithioidea</taxon>
        <taxon>Batillariidae</taxon>
        <taxon>Batillaria</taxon>
    </lineage>
</organism>
<dbReference type="AlphaFoldDB" id="A0ABD0J5F3"/>
<protein>
    <submittedName>
        <fullName evidence="2">Uncharacterized protein</fullName>
    </submittedName>
</protein>
<gene>
    <name evidence="2" type="ORF">BaRGS_00038603</name>
</gene>
<dbReference type="EMBL" id="JACVVK020000630">
    <property type="protein sequence ID" value="KAK7461654.1"/>
    <property type="molecule type" value="Genomic_DNA"/>
</dbReference>
<evidence type="ECO:0000313" key="3">
    <source>
        <dbReference type="Proteomes" id="UP001519460"/>
    </source>
</evidence>
<reference evidence="2 3" key="1">
    <citation type="journal article" date="2023" name="Sci. Data">
        <title>Genome assembly of the Korean intertidal mud-creeper Batillaria attramentaria.</title>
        <authorList>
            <person name="Patra A.K."/>
            <person name="Ho P.T."/>
            <person name="Jun S."/>
            <person name="Lee S.J."/>
            <person name="Kim Y."/>
            <person name="Won Y.J."/>
        </authorList>
    </citation>
    <scope>NUCLEOTIDE SEQUENCE [LARGE SCALE GENOMIC DNA]</scope>
    <source>
        <strain evidence="2">Wonlab-2016</strain>
    </source>
</reference>
<dbReference type="Proteomes" id="UP001519460">
    <property type="component" value="Unassembled WGS sequence"/>
</dbReference>
<comment type="caution">
    <text evidence="2">The sequence shown here is derived from an EMBL/GenBank/DDBJ whole genome shotgun (WGS) entry which is preliminary data.</text>
</comment>
<sequence length="176" mass="19452">MQCSWRGLSWWFLTMVCVGHCGQALDYSAANVSYEMPYGLTQMGGMVPSTLEPALSSAPGVALEDCCKGTLGYASGNHILPYPCAKSRCCDERDAVAVIPVDIALGFKFVCMPRSSVRTLCYQAGSEVCTSNQDPDHVPRTCCPGSRFHVLLNRWYAAMIIKCIEEGEEEDEHYYR</sequence>
<name>A0ABD0J5F3_9CAEN</name>
<accession>A0ABD0J5F3</accession>